<dbReference type="Proteomes" id="UP001266305">
    <property type="component" value="Unassembled WGS sequence"/>
</dbReference>
<evidence type="ECO:0000256" key="2">
    <source>
        <dbReference type="SAM" id="Phobius"/>
    </source>
</evidence>
<feature type="non-terminal residue" evidence="3">
    <location>
        <position position="193"/>
    </location>
</feature>
<feature type="region of interest" description="Disordered" evidence="1">
    <location>
        <begin position="78"/>
        <end position="112"/>
    </location>
</feature>
<organism evidence="3 4">
    <name type="scientific">Saguinus oedipus</name>
    <name type="common">Cotton-top tamarin</name>
    <name type="synonym">Oedipomidas oedipus</name>
    <dbReference type="NCBI Taxonomy" id="9490"/>
    <lineage>
        <taxon>Eukaryota</taxon>
        <taxon>Metazoa</taxon>
        <taxon>Chordata</taxon>
        <taxon>Craniata</taxon>
        <taxon>Vertebrata</taxon>
        <taxon>Euteleostomi</taxon>
        <taxon>Mammalia</taxon>
        <taxon>Eutheria</taxon>
        <taxon>Euarchontoglires</taxon>
        <taxon>Primates</taxon>
        <taxon>Haplorrhini</taxon>
        <taxon>Platyrrhini</taxon>
        <taxon>Cebidae</taxon>
        <taxon>Callitrichinae</taxon>
        <taxon>Saguinus</taxon>
    </lineage>
</organism>
<keyword evidence="2" id="KW-1133">Transmembrane helix</keyword>
<comment type="caution">
    <text evidence="3">The sequence shown here is derived from an EMBL/GenBank/DDBJ whole genome shotgun (WGS) entry which is preliminary data.</text>
</comment>
<keyword evidence="4" id="KW-1185">Reference proteome</keyword>
<feature type="transmembrane region" description="Helical" evidence="2">
    <location>
        <begin position="151"/>
        <end position="171"/>
    </location>
</feature>
<evidence type="ECO:0000256" key="1">
    <source>
        <dbReference type="SAM" id="MobiDB-lite"/>
    </source>
</evidence>
<feature type="non-terminal residue" evidence="3">
    <location>
        <position position="1"/>
    </location>
</feature>
<feature type="region of interest" description="Disordered" evidence="1">
    <location>
        <begin position="1"/>
        <end position="58"/>
    </location>
</feature>
<reference evidence="3 4" key="1">
    <citation type="submission" date="2023-05" db="EMBL/GenBank/DDBJ databases">
        <title>B98-5 Cell Line De Novo Hybrid Assembly: An Optical Mapping Approach.</title>
        <authorList>
            <person name="Kananen K."/>
            <person name="Auerbach J.A."/>
            <person name="Kautto E."/>
            <person name="Blachly J.S."/>
        </authorList>
    </citation>
    <scope>NUCLEOTIDE SEQUENCE [LARGE SCALE GENOMIC DNA]</scope>
    <source>
        <strain evidence="3">B95-8</strain>
        <tissue evidence="3">Cell line</tissue>
    </source>
</reference>
<accession>A0ABQ9U887</accession>
<evidence type="ECO:0000313" key="4">
    <source>
        <dbReference type="Proteomes" id="UP001266305"/>
    </source>
</evidence>
<feature type="compositionally biased region" description="Pro residues" evidence="1">
    <location>
        <begin position="83"/>
        <end position="96"/>
    </location>
</feature>
<evidence type="ECO:0000313" key="3">
    <source>
        <dbReference type="EMBL" id="KAK2093258.1"/>
    </source>
</evidence>
<feature type="compositionally biased region" description="Low complexity" evidence="1">
    <location>
        <begin position="1"/>
        <end position="10"/>
    </location>
</feature>
<dbReference type="EMBL" id="JASSZA010000015">
    <property type="protein sequence ID" value="KAK2093258.1"/>
    <property type="molecule type" value="Genomic_DNA"/>
</dbReference>
<name>A0ABQ9U887_SAGOE</name>
<keyword evidence="2" id="KW-0472">Membrane</keyword>
<protein>
    <submittedName>
        <fullName evidence="3">Uncharacterized protein</fullName>
    </submittedName>
</protein>
<proteinExistence type="predicted"/>
<gene>
    <name evidence="3" type="ORF">P7K49_029787</name>
</gene>
<keyword evidence="2" id="KW-0812">Transmembrane</keyword>
<sequence length="193" mass="20472">AMEAGAAGSSRDPRRRRRAPAPPRPRAPALAGLERGRQRRGGRAGHGGAAGPRWPPALCFAPPPPRLEVCRLTRKVALGLGSRPPPPSEGPQPRQPRSPACRGHVSRRRPREAVRAARAPAPLRQRAGEGYARAAGPLAARLAMGIQGMELCAMAVVVLLFIAVLKQFGILEPISMEGNAWPPAPPPPPRETS</sequence>